<evidence type="ECO:0000256" key="10">
    <source>
        <dbReference type="ARBA" id="ARBA00023157"/>
    </source>
</evidence>
<evidence type="ECO:0000256" key="14">
    <source>
        <dbReference type="SAM" id="Phobius"/>
    </source>
</evidence>
<dbReference type="CDD" id="cd00096">
    <property type="entry name" value="Ig"/>
    <property type="match status" value="1"/>
</dbReference>
<keyword evidence="6" id="KW-0677">Repeat</keyword>
<dbReference type="STRING" id="8010.ENSELUP00000016621"/>
<evidence type="ECO:0000256" key="8">
    <source>
        <dbReference type="ARBA" id="ARBA00022989"/>
    </source>
</evidence>
<name>A0A3P8YKG6_ESOLU</name>
<reference evidence="17" key="3">
    <citation type="submission" date="2025-08" db="UniProtKB">
        <authorList>
            <consortium name="Ensembl"/>
        </authorList>
    </citation>
    <scope>IDENTIFICATION</scope>
</reference>
<dbReference type="GO" id="GO:0007155">
    <property type="term" value="P:cell adhesion"/>
    <property type="evidence" value="ECO:0007669"/>
    <property type="project" value="UniProtKB-KW"/>
</dbReference>
<feature type="region of interest" description="Disordered" evidence="13">
    <location>
        <begin position="458"/>
        <end position="503"/>
    </location>
</feature>
<evidence type="ECO:0000256" key="6">
    <source>
        <dbReference type="ARBA" id="ARBA00022737"/>
    </source>
</evidence>
<dbReference type="InParanoid" id="A0A3P8YKG6"/>
<evidence type="ECO:0000256" key="4">
    <source>
        <dbReference type="ARBA" id="ARBA00022692"/>
    </source>
</evidence>
<reference evidence="17" key="4">
    <citation type="submission" date="2025-09" db="UniProtKB">
        <authorList>
            <consortium name="Ensembl"/>
        </authorList>
    </citation>
    <scope>IDENTIFICATION</scope>
</reference>
<evidence type="ECO:0000313" key="17">
    <source>
        <dbReference type="Ensembl" id="ENSELUP00000016621.2"/>
    </source>
</evidence>
<reference evidence="17" key="2">
    <citation type="submission" date="2020-02" db="EMBL/GenBank/DDBJ databases">
        <title>Esox lucius (northern pike) genome, fEsoLuc1, primary haplotype.</title>
        <authorList>
            <person name="Myers G."/>
            <person name="Karagic N."/>
            <person name="Meyer A."/>
            <person name="Pippel M."/>
            <person name="Reichard M."/>
            <person name="Winkler S."/>
            <person name="Tracey A."/>
            <person name="Sims Y."/>
            <person name="Howe K."/>
            <person name="Rhie A."/>
            <person name="Formenti G."/>
            <person name="Durbin R."/>
            <person name="Fedrigo O."/>
            <person name="Jarvis E.D."/>
        </authorList>
    </citation>
    <scope>NUCLEOTIDE SEQUENCE [LARGE SCALE GENOMIC DNA]</scope>
</reference>
<dbReference type="InterPro" id="IPR007110">
    <property type="entry name" value="Ig-like_dom"/>
</dbReference>
<keyword evidence="3" id="KW-0433">Leucine-rich repeat</keyword>
<keyword evidence="11" id="KW-0325">Glycoprotein</keyword>
<dbReference type="InterPro" id="IPR003598">
    <property type="entry name" value="Ig_sub2"/>
</dbReference>
<dbReference type="InterPro" id="IPR001611">
    <property type="entry name" value="Leu-rich_rpt"/>
</dbReference>
<keyword evidence="8 14" id="KW-1133">Transmembrane helix</keyword>
<evidence type="ECO:0000313" key="18">
    <source>
        <dbReference type="Proteomes" id="UP000265140"/>
    </source>
</evidence>
<dbReference type="InterPro" id="IPR003599">
    <property type="entry name" value="Ig_sub"/>
</dbReference>
<dbReference type="Bgee" id="ENSELUG00000016395">
    <property type="expression patterns" value="Expressed in brain and 4 other cell types or tissues"/>
</dbReference>
<dbReference type="RefSeq" id="XP_034152039.1">
    <property type="nucleotide sequence ID" value="XM_034296148.1"/>
</dbReference>
<dbReference type="RefSeq" id="XP_019907016.1">
    <property type="nucleotide sequence ID" value="XM_020051457.2"/>
</dbReference>
<dbReference type="GO" id="GO:0007420">
    <property type="term" value="P:brain development"/>
    <property type="evidence" value="ECO:0007669"/>
    <property type="project" value="TreeGrafter"/>
</dbReference>
<dbReference type="PROSITE" id="PS50835">
    <property type="entry name" value="IG_LIKE"/>
    <property type="match status" value="1"/>
</dbReference>
<accession>A0A3P8YKG6</accession>
<comment type="subcellular location">
    <subcellularLocation>
        <location evidence="1">Membrane</location>
        <topology evidence="1">Single-pass type I membrane protein</topology>
    </subcellularLocation>
</comment>
<protein>
    <recommendedName>
        <fullName evidence="16">Ig-like domain-containing protein</fullName>
    </recommendedName>
</protein>
<dbReference type="Ensembl" id="ENSELUT00000039845.3">
    <property type="protein sequence ID" value="ENSELUP00000016621.2"/>
    <property type="gene ID" value="ENSELUG00000016395.3"/>
</dbReference>
<dbReference type="Pfam" id="PF13855">
    <property type="entry name" value="LRR_8"/>
    <property type="match status" value="1"/>
</dbReference>
<evidence type="ECO:0000256" key="13">
    <source>
        <dbReference type="SAM" id="MobiDB-lite"/>
    </source>
</evidence>
<feature type="transmembrane region" description="Helical" evidence="14">
    <location>
        <begin position="387"/>
        <end position="407"/>
    </location>
</feature>
<dbReference type="CTD" id="57463"/>
<dbReference type="SMART" id="SM00369">
    <property type="entry name" value="LRR_TYP"/>
    <property type="match status" value="4"/>
</dbReference>
<dbReference type="PROSITE" id="PS51450">
    <property type="entry name" value="LRR"/>
    <property type="match status" value="2"/>
</dbReference>
<keyword evidence="5 15" id="KW-0732">Signal</keyword>
<feature type="domain" description="Ig-like" evidence="16">
    <location>
        <begin position="268"/>
        <end position="367"/>
    </location>
</feature>
<evidence type="ECO:0000256" key="1">
    <source>
        <dbReference type="ARBA" id="ARBA00004479"/>
    </source>
</evidence>
<dbReference type="GO" id="GO:0016020">
    <property type="term" value="C:membrane"/>
    <property type="evidence" value="ECO:0007669"/>
    <property type="project" value="UniProtKB-SubCell"/>
</dbReference>
<dbReference type="Gene3D" id="2.60.40.10">
    <property type="entry name" value="Immunoglobulins"/>
    <property type="match status" value="1"/>
</dbReference>
<evidence type="ECO:0000256" key="11">
    <source>
        <dbReference type="ARBA" id="ARBA00023180"/>
    </source>
</evidence>
<dbReference type="GeneTree" id="ENSGT00950000183146"/>
<reference evidence="18" key="1">
    <citation type="journal article" date="2014" name="PLoS ONE">
        <title>The genome and linkage map of the northern pike (Esox lucius): conserved synteny revealed between the salmonid sister group and the Neoteleostei.</title>
        <authorList>
            <person name="Rondeau E.B."/>
            <person name="Minkley D.R."/>
            <person name="Leong J.S."/>
            <person name="Messmer A.M."/>
            <person name="Jantzen J.R."/>
            <person name="von Schalburg K.R."/>
            <person name="Lemon C."/>
            <person name="Bird N.H."/>
            <person name="Koop B.F."/>
        </authorList>
    </citation>
    <scope>NUCLEOTIDE SEQUENCE</scope>
</reference>
<dbReference type="PANTHER" id="PTHR24368:SF1">
    <property type="entry name" value="AMPHOTERIN-INDUCED PROTEIN 1"/>
    <property type="match status" value="1"/>
</dbReference>
<evidence type="ECO:0000256" key="15">
    <source>
        <dbReference type="SAM" id="SignalP"/>
    </source>
</evidence>
<evidence type="ECO:0000256" key="7">
    <source>
        <dbReference type="ARBA" id="ARBA00022889"/>
    </source>
</evidence>
<dbReference type="InterPro" id="IPR013151">
    <property type="entry name" value="Immunoglobulin_dom"/>
</dbReference>
<dbReference type="SUPFAM" id="SSF48726">
    <property type="entry name" value="Immunoglobulin"/>
    <property type="match status" value="1"/>
</dbReference>
<evidence type="ECO:0000256" key="3">
    <source>
        <dbReference type="ARBA" id="ARBA00022614"/>
    </source>
</evidence>
<evidence type="ECO:0000256" key="5">
    <source>
        <dbReference type="ARBA" id="ARBA00022729"/>
    </source>
</evidence>
<evidence type="ECO:0000256" key="12">
    <source>
        <dbReference type="ARBA" id="ARBA00023319"/>
    </source>
</evidence>
<dbReference type="AlphaFoldDB" id="A0A3P8YKG6"/>
<dbReference type="PANTHER" id="PTHR24368">
    <property type="entry name" value="AMPHOTERIN-INDUCED PROTEIN"/>
    <property type="match status" value="1"/>
</dbReference>
<organism evidence="17 18">
    <name type="scientific">Esox lucius</name>
    <name type="common">Northern pike</name>
    <dbReference type="NCBI Taxonomy" id="8010"/>
    <lineage>
        <taxon>Eukaryota</taxon>
        <taxon>Metazoa</taxon>
        <taxon>Chordata</taxon>
        <taxon>Craniata</taxon>
        <taxon>Vertebrata</taxon>
        <taxon>Euteleostomi</taxon>
        <taxon>Actinopterygii</taxon>
        <taxon>Neopterygii</taxon>
        <taxon>Teleostei</taxon>
        <taxon>Protacanthopterygii</taxon>
        <taxon>Esociformes</taxon>
        <taxon>Esocidae</taxon>
        <taxon>Esox</taxon>
    </lineage>
</organism>
<dbReference type="InterPro" id="IPR003591">
    <property type="entry name" value="Leu-rich_rpt_typical-subtyp"/>
</dbReference>
<dbReference type="KEGG" id="els:105013501"/>
<dbReference type="Pfam" id="PF00047">
    <property type="entry name" value="ig"/>
    <property type="match status" value="1"/>
</dbReference>
<dbReference type="Gene3D" id="3.80.10.10">
    <property type="entry name" value="Ribonuclease Inhibitor"/>
    <property type="match status" value="1"/>
</dbReference>
<dbReference type="RefSeq" id="XP_019907015.1">
    <property type="nucleotide sequence ID" value="XM_020051456.2"/>
</dbReference>
<dbReference type="SUPFAM" id="SSF52058">
    <property type="entry name" value="L domain-like"/>
    <property type="match status" value="1"/>
</dbReference>
<comment type="similarity">
    <text evidence="2">Belongs to the immunoglobulin superfamily. AMIGO family.</text>
</comment>
<evidence type="ECO:0000259" key="16">
    <source>
        <dbReference type="PROSITE" id="PS50835"/>
    </source>
</evidence>
<dbReference type="GeneID" id="105013501"/>
<keyword evidence="18" id="KW-1185">Reference proteome</keyword>
<dbReference type="OMA" id="VFSDTPM"/>
<proteinExistence type="inferred from homology"/>
<dbReference type="InterPro" id="IPR036179">
    <property type="entry name" value="Ig-like_dom_sf"/>
</dbReference>
<dbReference type="RefSeq" id="XP_019907013.1">
    <property type="nucleotide sequence ID" value="XM_020051454.2"/>
</dbReference>
<keyword evidence="9 14" id="KW-0472">Membrane</keyword>
<feature type="signal peptide" evidence="15">
    <location>
        <begin position="1"/>
        <end position="37"/>
    </location>
</feature>
<dbReference type="SMART" id="SM00409">
    <property type="entry name" value="IG"/>
    <property type="match status" value="1"/>
</dbReference>
<gene>
    <name evidence="17" type="primary">AMIGO1</name>
</gene>
<evidence type="ECO:0000256" key="2">
    <source>
        <dbReference type="ARBA" id="ARBA00005670"/>
    </source>
</evidence>
<dbReference type="InterPro" id="IPR032675">
    <property type="entry name" value="LRR_dom_sf"/>
</dbReference>
<evidence type="ECO:0000256" key="9">
    <source>
        <dbReference type="ARBA" id="ARBA00023136"/>
    </source>
</evidence>
<dbReference type="SMART" id="SM00408">
    <property type="entry name" value="IGc2"/>
    <property type="match status" value="1"/>
</dbReference>
<dbReference type="InterPro" id="IPR031283">
    <property type="entry name" value="AMIGO"/>
</dbReference>
<dbReference type="InterPro" id="IPR013783">
    <property type="entry name" value="Ig-like_fold"/>
</dbReference>
<keyword evidence="4 14" id="KW-0812">Transmembrane</keyword>
<sequence length="503" mass="56499">MLSPPEHSPSPCPRRVHAPWALYLFLSLVLLWSPSGAATSALNCHKTCICASNIVSCSKMNLSMVPTGLPLYTAVLDLSYNDIARLKADWTPVKLAKLHNLLLSHNGLHFLSSEAFIYVKQLRYLDLSSNQLKQLDEFIFEPLGQLEVLLLYNNRISQIDRSAFHGLHSLQKLYLSQNMISRFPLELVRDRTRLEKLSLMDVSSNRIKVPPIEEIQALPAWIKNGLYFHNNPLICDCTLYSLLAHWHIRRLNSALDFKDEYTCYLPGPQKATVGVFDLNEEYMNCSTFYEEDEEAWLEQNLILRCDTRHRDMSKTWVTPGNSVVTEGGNQTAKLLPDGSLLISRVKPEDSGTYTCFAVSEALNETLYVLVKVHNFTENGGGETLNTAYTTLVGCLASVILVLIYLYLTPCRCFCCPRKNQDADSIHSSMLSAAPSQEDLSDKMDPRHVAFISPKELGERQNGKVNPGVRGEMIEEARPPGKGRRKKSVAESVSSVFSDTPIVV</sequence>
<keyword evidence="12" id="KW-0393">Immunoglobulin domain</keyword>
<keyword evidence="7" id="KW-0130">Cell adhesion</keyword>
<feature type="chain" id="PRO_5044317726" description="Ig-like domain-containing protein" evidence="15">
    <location>
        <begin position="38"/>
        <end position="503"/>
    </location>
</feature>
<dbReference type="FunFam" id="3.80.10.10:FF:000181">
    <property type="entry name" value="amphoterin-induced protein 1 isoform X1"/>
    <property type="match status" value="1"/>
</dbReference>
<keyword evidence="10" id="KW-1015">Disulfide bond</keyword>
<dbReference type="Proteomes" id="UP000265140">
    <property type="component" value="Chromosome 12"/>
</dbReference>